<reference evidence="3" key="1">
    <citation type="submission" date="2022-03" db="EMBL/GenBank/DDBJ databases">
        <title>De novo assembled genomes of Belliella spp. (Cyclobacteriaceae) strains.</title>
        <authorList>
            <person name="Szabo A."/>
            <person name="Korponai K."/>
            <person name="Felfoldi T."/>
        </authorList>
    </citation>
    <scope>NUCLEOTIDE SEQUENCE</scope>
    <source>
        <strain evidence="3">DSM 111904</strain>
    </source>
</reference>
<gene>
    <name evidence="3" type="ORF">MM239_05240</name>
</gene>
<dbReference type="Proteomes" id="UP001165489">
    <property type="component" value="Unassembled WGS sequence"/>
</dbReference>
<feature type="transmembrane region" description="Helical" evidence="1">
    <location>
        <begin position="48"/>
        <end position="69"/>
    </location>
</feature>
<keyword evidence="1" id="KW-0472">Membrane</keyword>
<evidence type="ECO:0000313" key="3">
    <source>
        <dbReference type="EMBL" id="MCH7408790.1"/>
    </source>
</evidence>
<organism evidence="3 4">
    <name type="scientific">Belliella filtrata</name>
    <dbReference type="NCBI Taxonomy" id="2923435"/>
    <lineage>
        <taxon>Bacteria</taxon>
        <taxon>Pseudomonadati</taxon>
        <taxon>Bacteroidota</taxon>
        <taxon>Cytophagia</taxon>
        <taxon>Cytophagales</taxon>
        <taxon>Cyclobacteriaceae</taxon>
        <taxon>Belliella</taxon>
    </lineage>
</organism>
<dbReference type="Pfam" id="PF13568">
    <property type="entry name" value="OMP_b-brl_2"/>
    <property type="match status" value="1"/>
</dbReference>
<accession>A0ABS9UYH5</accession>
<evidence type="ECO:0000256" key="1">
    <source>
        <dbReference type="SAM" id="Phobius"/>
    </source>
</evidence>
<keyword evidence="1" id="KW-0812">Transmembrane</keyword>
<dbReference type="EMBL" id="JAKZGP010000008">
    <property type="protein sequence ID" value="MCH7408790.1"/>
    <property type="molecule type" value="Genomic_DNA"/>
</dbReference>
<protein>
    <submittedName>
        <fullName evidence="3">PorT family protein</fullName>
    </submittedName>
</protein>
<comment type="caution">
    <text evidence="3">The sequence shown here is derived from an EMBL/GenBank/DDBJ whole genome shotgun (WGS) entry which is preliminary data.</text>
</comment>
<dbReference type="RefSeq" id="WP_241347152.1">
    <property type="nucleotide sequence ID" value="NZ_JAKZGP010000008.1"/>
</dbReference>
<name>A0ABS9UYH5_9BACT</name>
<sequence length="476" mass="53296">MKEQFDKKLVDKIKDSFENHQEKFDPQEWDKFSNAYFGGGQKKSPMMWWPWVSGIAAAIVLGFFLFIQLSDQEIQENSFMAMEEYPISKQSENHRDYQLPKEEQVLDQSRKDEFKEDKGIENLSEDKLNHVGSKLSQIIGKKENSNSIPESIQMDSNTVSNTKVSEESFRKDTSIEEAKIDSGEKLVATVLPSKEDIVEKDTFSTKQSELLKDTFIANIAEEQKEAQSSINAWLSEGVDEKLLAKSADIEKNNPMRLGVMLAPQSISNANQSLNLGAGVLSEFSFSKRLKIDVGLAYARQNISPVVNDNVIAASGSMAQHADNSRMLSFSSNFVNASYELSFGQLELPINLKYKVLESNNTGIYLITGVSNMVYLNQRNVGTFTSANFMTAGLMADSQVVAQTFVETTTPSDVALESESNIGQMVNFSLGYEYNLKNGTFISLEPFYKMSVGGQTFVNQQFAIGGLNLRMNFQFKK</sequence>
<keyword evidence="4" id="KW-1185">Reference proteome</keyword>
<keyword evidence="1" id="KW-1133">Transmembrane helix</keyword>
<evidence type="ECO:0000313" key="4">
    <source>
        <dbReference type="Proteomes" id="UP001165489"/>
    </source>
</evidence>
<dbReference type="InterPro" id="IPR025665">
    <property type="entry name" value="Beta-barrel_OMP_2"/>
</dbReference>
<feature type="domain" description="Outer membrane protein beta-barrel" evidence="2">
    <location>
        <begin position="263"/>
        <end position="400"/>
    </location>
</feature>
<proteinExistence type="predicted"/>
<evidence type="ECO:0000259" key="2">
    <source>
        <dbReference type="Pfam" id="PF13568"/>
    </source>
</evidence>